<dbReference type="AlphaFoldDB" id="A0A542XXD6"/>
<name>A0A542XXD6_9MICO</name>
<keyword evidence="3" id="KW-1185">Reference proteome</keyword>
<protein>
    <submittedName>
        <fullName evidence="2">CubicO group peptidase (Beta-lactamase class C family)</fullName>
    </submittedName>
</protein>
<dbReference type="Proteomes" id="UP000319094">
    <property type="component" value="Unassembled WGS sequence"/>
</dbReference>
<evidence type="ECO:0000259" key="1">
    <source>
        <dbReference type="Pfam" id="PF00144"/>
    </source>
</evidence>
<dbReference type="PANTHER" id="PTHR46825">
    <property type="entry name" value="D-ALANYL-D-ALANINE-CARBOXYPEPTIDASE/ENDOPEPTIDASE AMPH"/>
    <property type="match status" value="1"/>
</dbReference>
<accession>A0A542XXD6</accession>
<dbReference type="SUPFAM" id="SSF56601">
    <property type="entry name" value="beta-lactamase/transpeptidase-like"/>
    <property type="match status" value="1"/>
</dbReference>
<dbReference type="Gene3D" id="3.40.710.10">
    <property type="entry name" value="DD-peptidase/beta-lactamase superfamily"/>
    <property type="match status" value="1"/>
</dbReference>
<gene>
    <name evidence="2" type="ORF">FB468_3016</name>
</gene>
<dbReference type="InterPro" id="IPR050491">
    <property type="entry name" value="AmpC-like"/>
</dbReference>
<evidence type="ECO:0000313" key="3">
    <source>
        <dbReference type="Proteomes" id="UP000319094"/>
    </source>
</evidence>
<dbReference type="PANTHER" id="PTHR46825:SF9">
    <property type="entry name" value="BETA-LACTAMASE-RELATED DOMAIN-CONTAINING PROTEIN"/>
    <property type="match status" value="1"/>
</dbReference>
<comment type="caution">
    <text evidence="2">The sequence shown here is derived from an EMBL/GenBank/DDBJ whole genome shotgun (WGS) entry which is preliminary data.</text>
</comment>
<dbReference type="RefSeq" id="WP_170219790.1">
    <property type="nucleotide sequence ID" value="NZ_BAAAUY010000023.1"/>
</dbReference>
<evidence type="ECO:0000313" key="2">
    <source>
        <dbReference type="EMBL" id="TQL40495.1"/>
    </source>
</evidence>
<proteinExistence type="predicted"/>
<dbReference type="InterPro" id="IPR012338">
    <property type="entry name" value="Beta-lactam/transpept-like"/>
</dbReference>
<reference evidence="2 3" key="1">
    <citation type="submission" date="2019-06" db="EMBL/GenBank/DDBJ databases">
        <title>Sequencing the genomes of 1000 actinobacteria strains.</title>
        <authorList>
            <person name="Klenk H.-P."/>
        </authorList>
    </citation>
    <scope>NUCLEOTIDE SEQUENCE [LARGE SCALE GENOMIC DNA]</scope>
    <source>
        <strain evidence="2 3">DSM 8803</strain>
    </source>
</reference>
<feature type="domain" description="Beta-lactamase-related" evidence="1">
    <location>
        <begin position="18"/>
        <end position="344"/>
    </location>
</feature>
<organism evidence="2 3">
    <name type="scientific">Leucobacter komagatae</name>
    <dbReference type="NCBI Taxonomy" id="55969"/>
    <lineage>
        <taxon>Bacteria</taxon>
        <taxon>Bacillati</taxon>
        <taxon>Actinomycetota</taxon>
        <taxon>Actinomycetes</taxon>
        <taxon>Micrococcales</taxon>
        <taxon>Microbacteriaceae</taxon>
        <taxon>Leucobacter</taxon>
    </lineage>
</organism>
<sequence>MTNTLSPLAFDTARWEQFLGETARRHHVPGIVAGVLRIDGETGVEQRFVASTGLANNRTGVETTRDTLCQIGSVTKIITATMIMQLREEGKLELETLVSELLPDTPLSTQDDGTKITIRHLLSHTSGINGDVFTDTGRGDDCIEKYVALLKDAEPLFTPGNGWSYCNSGWVVLGRIIELIDGRTWDASVQARISQRLDLHQFLTLPEQIMSHRYQHGHTRDTGANDWVPAPTTALPRSVGPAGIINSSVDDLLDFGRSFLRGGLGVAGTNVLSPESVELMAQVQADLGDADALSPQWGLGWILDEWEGHRLFWHGGTTVGNKAWFQVLPDDGVVIVVFCNGGIANRAGADIVDAFAREFVGVTTGAGTGPSGPATEAVVKDEWLGTYGDFITSVEVYKTEEGQVKAKLTQGLDPSSVTSTVFDVLPTAKPNRFVSRPDALSTWSQLTFTTVDGQPCLYADIRCLRKRDAVEVAA</sequence>
<dbReference type="Pfam" id="PF00144">
    <property type="entry name" value="Beta-lactamase"/>
    <property type="match status" value="1"/>
</dbReference>
<dbReference type="InterPro" id="IPR001466">
    <property type="entry name" value="Beta-lactam-related"/>
</dbReference>
<dbReference type="EMBL" id="VFON01000002">
    <property type="protein sequence ID" value="TQL40495.1"/>
    <property type="molecule type" value="Genomic_DNA"/>
</dbReference>